<name>A0ABV5BEV2_9BACL</name>
<organism evidence="2 3">
    <name type="scientific">Paenibacillus terreus</name>
    <dbReference type="NCBI Taxonomy" id="1387834"/>
    <lineage>
        <taxon>Bacteria</taxon>
        <taxon>Bacillati</taxon>
        <taxon>Bacillota</taxon>
        <taxon>Bacilli</taxon>
        <taxon>Bacillales</taxon>
        <taxon>Paenibacillaceae</taxon>
        <taxon>Paenibacillus</taxon>
    </lineage>
</organism>
<dbReference type="SUPFAM" id="SSF53187">
    <property type="entry name" value="Zn-dependent exopeptidases"/>
    <property type="match status" value="1"/>
</dbReference>
<dbReference type="PANTHER" id="PTHR30575:SF3">
    <property type="entry name" value="PEPTIDASE M20 DIMERISATION DOMAIN-CONTAINING PROTEIN"/>
    <property type="match status" value="1"/>
</dbReference>
<dbReference type="InterPro" id="IPR036264">
    <property type="entry name" value="Bact_exopeptidase_dim_dom"/>
</dbReference>
<dbReference type="NCBIfam" id="TIGR01891">
    <property type="entry name" value="amidohydrolases"/>
    <property type="match status" value="1"/>
</dbReference>
<comment type="caution">
    <text evidence="2">The sequence shown here is derived from an EMBL/GenBank/DDBJ whole genome shotgun (WGS) entry which is preliminary data.</text>
</comment>
<dbReference type="InterPro" id="IPR017439">
    <property type="entry name" value="Amidohydrolase"/>
</dbReference>
<evidence type="ECO:0000259" key="1">
    <source>
        <dbReference type="Pfam" id="PF07687"/>
    </source>
</evidence>
<sequence>MIDVIELRRELHQYPELGFTEFRTAAKVVQLLSGWGYKVNYAQDTMDGESRRGLPSEEVLEEAYQRALREGADPAVVERMRGGYTAVVAELDGSSDGPTVAFRFDMDALPIPESDKAGHFPADQQFRSSHEGIMHACAHDGHTAIGLALAERLSDRQFAGKVRLLFQPAEEGVRGAYAMVQKGMLDGVDRLFCMHLGTGVPTGHMRGAARGFLATTKLAAHFSGVSAHAGASPEEGRNALLGAATALLNIHALPRFSTADTRINVGILEGGSGANIIPAHARMVIETRSADEATNRELERRVRQIIEHSAAMHELEAKIEVIGGAIPIACDAELAELAAAEAAQIPEFAHAEPFSDASALGSEDASYMIRRVQEQGGKATYMIIGTDLPAPHHHPEFDIHEAVLSPAVTLLERLARKRAGD</sequence>
<dbReference type="PIRSF" id="PIRSF005962">
    <property type="entry name" value="Pept_M20D_amidohydro"/>
    <property type="match status" value="1"/>
</dbReference>
<dbReference type="Pfam" id="PF07687">
    <property type="entry name" value="M20_dimer"/>
    <property type="match status" value="1"/>
</dbReference>
<dbReference type="EMBL" id="JBHILM010000038">
    <property type="protein sequence ID" value="MFB5684246.1"/>
    <property type="molecule type" value="Genomic_DNA"/>
</dbReference>
<dbReference type="InterPro" id="IPR011650">
    <property type="entry name" value="Peptidase_M20_dimer"/>
</dbReference>
<gene>
    <name evidence="2" type="ORF">ACE3NQ_25425</name>
</gene>
<proteinExistence type="predicted"/>
<dbReference type="Gene3D" id="3.40.630.10">
    <property type="entry name" value="Zn peptidases"/>
    <property type="match status" value="2"/>
</dbReference>
<dbReference type="InterPro" id="IPR052030">
    <property type="entry name" value="Peptidase_M20/M20A_hydrolases"/>
</dbReference>
<reference evidence="2 3" key="1">
    <citation type="submission" date="2024-09" db="EMBL/GenBank/DDBJ databases">
        <authorList>
            <person name="Ruan L."/>
        </authorList>
    </citation>
    <scope>NUCLEOTIDE SEQUENCE [LARGE SCALE GENOMIC DNA]</scope>
    <source>
        <strain evidence="2 3">D33</strain>
    </source>
</reference>
<dbReference type="RefSeq" id="WP_375527963.1">
    <property type="nucleotide sequence ID" value="NZ_JBHILM010000038.1"/>
</dbReference>
<protein>
    <submittedName>
        <fullName evidence="2">Amidohydrolase</fullName>
    </submittedName>
</protein>
<dbReference type="InterPro" id="IPR002933">
    <property type="entry name" value="Peptidase_M20"/>
</dbReference>
<dbReference type="Proteomes" id="UP001580407">
    <property type="component" value="Unassembled WGS sequence"/>
</dbReference>
<accession>A0ABV5BEV2</accession>
<evidence type="ECO:0000313" key="3">
    <source>
        <dbReference type="Proteomes" id="UP001580407"/>
    </source>
</evidence>
<dbReference type="Pfam" id="PF01546">
    <property type="entry name" value="Peptidase_M20"/>
    <property type="match status" value="1"/>
</dbReference>
<feature type="domain" description="Peptidase M20 dimerisation" evidence="1">
    <location>
        <begin position="221"/>
        <end position="310"/>
    </location>
</feature>
<evidence type="ECO:0000313" key="2">
    <source>
        <dbReference type="EMBL" id="MFB5684246.1"/>
    </source>
</evidence>
<dbReference type="PANTHER" id="PTHR30575">
    <property type="entry name" value="PEPTIDASE M20"/>
    <property type="match status" value="1"/>
</dbReference>
<keyword evidence="3" id="KW-1185">Reference proteome</keyword>
<dbReference type="SUPFAM" id="SSF55031">
    <property type="entry name" value="Bacterial exopeptidase dimerisation domain"/>
    <property type="match status" value="1"/>
</dbReference>